<organism evidence="2 3">
    <name type="scientific">Arundinibacter roseus</name>
    <dbReference type="NCBI Taxonomy" id="2070510"/>
    <lineage>
        <taxon>Bacteria</taxon>
        <taxon>Pseudomonadati</taxon>
        <taxon>Bacteroidota</taxon>
        <taxon>Cytophagia</taxon>
        <taxon>Cytophagales</taxon>
        <taxon>Spirosomataceae</taxon>
        <taxon>Arundinibacter</taxon>
    </lineage>
</organism>
<keyword evidence="3" id="KW-1185">Reference proteome</keyword>
<dbReference type="InterPro" id="IPR006640">
    <property type="entry name" value="SprT-like_domain"/>
</dbReference>
<dbReference type="RefSeq" id="WP_132113754.1">
    <property type="nucleotide sequence ID" value="NZ_SMJU01000001.1"/>
</dbReference>
<name>A0A4R4KL36_9BACT</name>
<dbReference type="EMBL" id="SMJU01000001">
    <property type="protein sequence ID" value="TDB69047.1"/>
    <property type="molecule type" value="Genomic_DNA"/>
</dbReference>
<dbReference type="OrthoDB" id="267364at2"/>
<protein>
    <recommendedName>
        <fullName evidence="1">SprT-like domain-containing protein</fullName>
    </recommendedName>
</protein>
<dbReference type="AlphaFoldDB" id="A0A4R4KL36"/>
<evidence type="ECO:0000313" key="3">
    <source>
        <dbReference type="Proteomes" id="UP000295706"/>
    </source>
</evidence>
<reference evidence="2 3" key="1">
    <citation type="submission" date="2019-02" db="EMBL/GenBank/DDBJ databases">
        <title>Arundinibacter roseus gen. nov., sp. nov., a new member of the family Cytophagaceae.</title>
        <authorList>
            <person name="Szuroczki S."/>
            <person name="Khayer B."/>
            <person name="Sproer C."/>
            <person name="Toumi M."/>
            <person name="Szabo A."/>
            <person name="Felfoldi T."/>
            <person name="Schumann P."/>
            <person name="Toth E."/>
        </authorList>
    </citation>
    <scope>NUCLEOTIDE SEQUENCE [LARGE SCALE GENOMIC DNA]</scope>
    <source>
        <strain evidence="2 3">DMA-k-7a</strain>
    </source>
</reference>
<dbReference type="GO" id="GO:0006950">
    <property type="term" value="P:response to stress"/>
    <property type="evidence" value="ECO:0007669"/>
    <property type="project" value="UniProtKB-ARBA"/>
</dbReference>
<gene>
    <name evidence="2" type="ORF">EZE20_01560</name>
</gene>
<feature type="domain" description="SprT-like" evidence="1">
    <location>
        <begin position="37"/>
        <end position="95"/>
    </location>
</feature>
<dbReference type="Pfam" id="PF10263">
    <property type="entry name" value="SprT-like"/>
    <property type="match status" value="1"/>
</dbReference>
<proteinExistence type="predicted"/>
<evidence type="ECO:0000313" key="2">
    <source>
        <dbReference type="EMBL" id="TDB69047.1"/>
    </source>
</evidence>
<evidence type="ECO:0000259" key="1">
    <source>
        <dbReference type="Pfam" id="PF10263"/>
    </source>
</evidence>
<dbReference type="Proteomes" id="UP000295706">
    <property type="component" value="Unassembled WGS sequence"/>
</dbReference>
<comment type="caution">
    <text evidence="2">The sequence shown here is derived from an EMBL/GenBank/DDBJ whole genome shotgun (WGS) entry which is preliminary data.</text>
</comment>
<accession>A0A4R4KL36</accession>
<sequence>MKNSTSLAQYLPAAALPYCLMLWEKHGFELRVVKPRRTRLGDFTKKPNERPRITLNANLNPYSFLLTYLHEVAHHVVYSTYKKRVNPHGSEWKKCFHLLLLPVLNEDCFPADVLPALIRYAANPKASTGGDPNLVHALARYDQAGLICSNKKILSHLIEGVNFVFQNREFIRGPLRRTRVLCVEKTSNRRYTIPAHALVEECNP</sequence>